<comment type="caution">
    <text evidence="2">The sequence shown here is derived from an EMBL/GenBank/DDBJ whole genome shotgun (WGS) entry which is preliminary data.</text>
</comment>
<dbReference type="Proteomes" id="UP001500064">
    <property type="component" value="Unassembled WGS sequence"/>
</dbReference>
<evidence type="ECO:0000313" key="2">
    <source>
        <dbReference type="EMBL" id="GAA1637715.1"/>
    </source>
</evidence>
<dbReference type="EMBL" id="BAAAMU010000025">
    <property type="protein sequence ID" value="GAA1637715.1"/>
    <property type="molecule type" value="Genomic_DNA"/>
</dbReference>
<keyword evidence="3" id="KW-1185">Reference proteome</keyword>
<protein>
    <submittedName>
        <fullName evidence="2">Uncharacterized protein</fullName>
    </submittedName>
</protein>
<evidence type="ECO:0000313" key="3">
    <source>
        <dbReference type="Proteomes" id="UP001500064"/>
    </source>
</evidence>
<name>A0ABN2FAA5_9ACTN</name>
<gene>
    <name evidence="2" type="ORF">GCM10009733_038540</name>
</gene>
<evidence type="ECO:0000256" key="1">
    <source>
        <dbReference type="SAM" id="MobiDB-lite"/>
    </source>
</evidence>
<reference evidence="2 3" key="1">
    <citation type="journal article" date="2019" name="Int. J. Syst. Evol. Microbiol.">
        <title>The Global Catalogue of Microorganisms (GCM) 10K type strain sequencing project: providing services to taxonomists for standard genome sequencing and annotation.</title>
        <authorList>
            <consortium name="The Broad Institute Genomics Platform"/>
            <consortium name="The Broad Institute Genome Sequencing Center for Infectious Disease"/>
            <person name="Wu L."/>
            <person name="Ma J."/>
        </authorList>
    </citation>
    <scope>NUCLEOTIDE SEQUENCE [LARGE SCALE GENOMIC DNA]</scope>
    <source>
        <strain evidence="2 3">JCM 13929</strain>
    </source>
</reference>
<accession>A0ABN2FAA5</accession>
<dbReference type="InterPro" id="IPR036291">
    <property type="entry name" value="NAD(P)-bd_dom_sf"/>
</dbReference>
<organism evidence="2 3">
    <name type="scientific">Nonomuraea maheshkhaliensis</name>
    <dbReference type="NCBI Taxonomy" id="419590"/>
    <lineage>
        <taxon>Bacteria</taxon>
        <taxon>Bacillati</taxon>
        <taxon>Actinomycetota</taxon>
        <taxon>Actinomycetes</taxon>
        <taxon>Streptosporangiales</taxon>
        <taxon>Streptosporangiaceae</taxon>
        <taxon>Nonomuraea</taxon>
    </lineage>
</organism>
<sequence length="233" mass="24799">MIRSYHSVAPSGGSFHGGSGIFLTGAVIGRRQAEHRKRATTRDYSGDVTYARLANGGRPGERDHVRDPWTPGGSDGIGAAGGLHTYQLGARGAGPPARSHVEAERALTAAPVRATLPRPGAFCGNALAWARPIKAGTPVDRAQSLTFADQIAALSRAIGREIVIKRVSRQEWKAQAGPYVDGPVGDALLDYWESRDGRPAGLTPVVEELTGRPARTFASWAEEHRSAFIDGTR</sequence>
<proteinExistence type="predicted"/>
<dbReference type="Gene3D" id="3.40.50.720">
    <property type="entry name" value="NAD(P)-binding Rossmann-like Domain"/>
    <property type="match status" value="1"/>
</dbReference>
<feature type="region of interest" description="Disordered" evidence="1">
    <location>
        <begin position="51"/>
        <end position="76"/>
    </location>
</feature>
<dbReference type="SUPFAM" id="SSF51735">
    <property type="entry name" value="NAD(P)-binding Rossmann-fold domains"/>
    <property type="match status" value="1"/>
</dbReference>